<dbReference type="GO" id="GO:0046983">
    <property type="term" value="F:protein dimerization activity"/>
    <property type="evidence" value="ECO:0007669"/>
    <property type="project" value="InterPro"/>
</dbReference>
<dbReference type="GO" id="GO:0016887">
    <property type="term" value="F:ATP hydrolysis activity"/>
    <property type="evidence" value="ECO:0007669"/>
    <property type="project" value="TreeGrafter"/>
</dbReference>
<dbReference type="AlphaFoldDB" id="A0A814C4W4"/>
<dbReference type="GO" id="GO:0008270">
    <property type="term" value="F:zinc ion binding"/>
    <property type="evidence" value="ECO:0007669"/>
    <property type="project" value="InterPro"/>
</dbReference>
<dbReference type="InterPro" id="IPR027417">
    <property type="entry name" value="P-loop_NTPase"/>
</dbReference>
<proteinExistence type="predicted"/>
<dbReference type="GO" id="GO:0051603">
    <property type="term" value="P:proteolysis involved in protein catabolic process"/>
    <property type="evidence" value="ECO:0007669"/>
    <property type="project" value="TreeGrafter"/>
</dbReference>
<dbReference type="GO" id="GO:0005759">
    <property type="term" value="C:mitochondrial matrix"/>
    <property type="evidence" value="ECO:0007669"/>
    <property type="project" value="TreeGrafter"/>
</dbReference>
<reference evidence="2" key="1">
    <citation type="submission" date="2021-02" db="EMBL/GenBank/DDBJ databases">
        <authorList>
            <person name="Nowell W R."/>
        </authorList>
    </citation>
    <scope>NUCLEOTIDE SEQUENCE</scope>
</reference>
<evidence type="ECO:0000313" key="3">
    <source>
        <dbReference type="Proteomes" id="UP000663852"/>
    </source>
</evidence>
<dbReference type="PANTHER" id="PTHR48102">
    <property type="entry name" value="ATP-DEPENDENT CLP PROTEASE ATP-BINDING SUBUNIT CLPX-LIKE, MITOCHONDRIAL-RELATED"/>
    <property type="match status" value="1"/>
</dbReference>
<dbReference type="EMBL" id="CAJNOJ010000042">
    <property type="protein sequence ID" value="CAF0936090.1"/>
    <property type="molecule type" value="Genomic_DNA"/>
</dbReference>
<dbReference type="InterPro" id="IPR059188">
    <property type="entry name" value="Znf_CLPX-like"/>
</dbReference>
<sequence length="204" mass="23232">MYARKLLTARFIRYEFDILINGPSYHAQQSNSFLTPNYQERRSYSLSNTLSTRTGNNSFTTRDNGQYSKAASFCNRSGNGDGSGKIPFLCPKCGDVCMHVDSLVSSTRFVKCDKCSHFFVILSENERAKKSKDDKNKKRQPPPSPKKIYEFLNKYIVGQEHAKKVMSVAVYNHYKRLHNNMSINKAPLESAIVKNSNLQQNQGI</sequence>
<name>A0A814C4W4_ADIRI</name>
<protein>
    <recommendedName>
        <fullName evidence="1">ClpX-type ZB domain-containing protein</fullName>
    </recommendedName>
</protein>
<evidence type="ECO:0000313" key="2">
    <source>
        <dbReference type="EMBL" id="CAF0936090.1"/>
    </source>
</evidence>
<comment type="caution">
    <text evidence="2">The sequence shown here is derived from an EMBL/GenBank/DDBJ whole genome shotgun (WGS) entry which is preliminary data.</text>
</comment>
<dbReference type="PROSITE" id="PS51902">
    <property type="entry name" value="CLPX_ZB"/>
    <property type="match status" value="1"/>
</dbReference>
<organism evidence="2 3">
    <name type="scientific">Adineta ricciae</name>
    <name type="common">Rotifer</name>
    <dbReference type="NCBI Taxonomy" id="249248"/>
    <lineage>
        <taxon>Eukaryota</taxon>
        <taxon>Metazoa</taxon>
        <taxon>Spiralia</taxon>
        <taxon>Gnathifera</taxon>
        <taxon>Rotifera</taxon>
        <taxon>Eurotatoria</taxon>
        <taxon>Bdelloidea</taxon>
        <taxon>Adinetida</taxon>
        <taxon>Adinetidae</taxon>
        <taxon>Adineta</taxon>
    </lineage>
</organism>
<dbReference type="Proteomes" id="UP000663852">
    <property type="component" value="Unassembled WGS sequence"/>
</dbReference>
<dbReference type="OrthoDB" id="1721884at2759"/>
<evidence type="ECO:0000259" key="1">
    <source>
        <dbReference type="PROSITE" id="PS51902"/>
    </source>
</evidence>
<dbReference type="Gene3D" id="3.40.50.300">
    <property type="entry name" value="P-loop containing nucleotide triphosphate hydrolases"/>
    <property type="match status" value="1"/>
</dbReference>
<dbReference type="PANTHER" id="PTHR48102:SF7">
    <property type="entry name" value="ATP-DEPENDENT CLP PROTEASE ATP-BINDING SUBUNIT CLPX-LIKE, MITOCHONDRIAL"/>
    <property type="match status" value="1"/>
</dbReference>
<dbReference type="Pfam" id="PF26040">
    <property type="entry name" value="Zn_ribbon_CLPX_N"/>
    <property type="match status" value="1"/>
</dbReference>
<dbReference type="InterPro" id="IPR059067">
    <property type="entry name" value="Znf_ribbon_CLPX-like"/>
</dbReference>
<dbReference type="InterPro" id="IPR050052">
    <property type="entry name" value="ATP-dep_Clp_protease_ClpX"/>
</dbReference>
<feature type="domain" description="ClpX-type ZB" evidence="1">
    <location>
        <begin position="77"/>
        <end position="131"/>
    </location>
</feature>
<gene>
    <name evidence="2" type="ORF">EDS130_LOCUS11564</name>
</gene>
<dbReference type="GO" id="GO:0005524">
    <property type="term" value="F:ATP binding"/>
    <property type="evidence" value="ECO:0007669"/>
    <property type="project" value="TreeGrafter"/>
</dbReference>
<accession>A0A814C4W4</accession>